<feature type="compositionally biased region" description="Low complexity" evidence="2">
    <location>
        <begin position="85"/>
        <end position="98"/>
    </location>
</feature>
<comment type="caution">
    <text evidence="4">The sequence shown here is derived from an EMBL/GenBank/DDBJ whole genome shotgun (WGS) entry which is preliminary data.</text>
</comment>
<dbReference type="InterPro" id="IPR036875">
    <property type="entry name" value="Znf_CCHC_sf"/>
</dbReference>
<evidence type="ECO:0000256" key="1">
    <source>
        <dbReference type="PROSITE-ProRule" id="PRU00047"/>
    </source>
</evidence>
<dbReference type="SUPFAM" id="SSF56672">
    <property type="entry name" value="DNA/RNA polymerases"/>
    <property type="match status" value="1"/>
</dbReference>
<keyword evidence="1" id="KW-0862">Zinc</keyword>
<dbReference type="PANTHER" id="PTHR15503">
    <property type="entry name" value="LDOC1 RELATED"/>
    <property type="match status" value="1"/>
</dbReference>
<dbReference type="AlphaFoldDB" id="A0A699H9C5"/>
<feature type="region of interest" description="Disordered" evidence="2">
    <location>
        <begin position="70"/>
        <end position="102"/>
    </location>
</feature>
<dbReference type="EMBL" id="BKCJ010118402">
    <property type="protein sequence ID" value="GEX60503.1"/>
    <property type="molecule type" value="Genomic_DNA"/>
</dbReference>
<feature type="domain" description="CCHC-type" evidence="3">
    <location>
        <begin position="111"/>
        <end position="124"/>
    </location>
</feature>
<organism evidence="4">
    <name type="scientific">Tanacetum cinerariifolium</name>
    <name type="common">Dalmatian daisy</name>
    <name type="synonym">Chrysanthemum cinerariifolium</name>
    <dbReference type="NCBI Taxonomy" id="118510"/>
    <lineage>
        <taxon>Eukaryota</taxon>
        <taxon>Viridiplantae</taxon>
        <taxon>Streptophyta</taxon>
        <taxon>Embryophyta</taxon>
        <taxon>Tracheophyta</taxon>
        <taxon>Spermatophyta</taxon>
        <taxon>Magnoliopsida</taxon>
        <taxon>eudicotyledons</taxon>
        <taxon>Gunneridae</taxon>
        <taxon>Pentapetalae</taxon>
        <taxon>asterids</taxon>
        <taxon>campanulids</taxon>
        <taxon>Asterales</taxon>
        <taxon>Asteraceae</taxon>
        <taxon>Asteroideae</taxon>
        <taxon>Anthemideae</taxon>
        <taxon>Anthemidinae</taxon>
        <taxon>Tanacetum</taxon>
    </lineage>
</organism>
<gene>
    <name evidence="4" type="ORF">Tci_332478</name>
</gene>
<dbReference type="Pfam" id="PF08284">
    <property type="entry name" value="RVP_2"/>
    <property type="match status" value="1"/>
</dbReference>
<dbReference type="InterPro" id="IPR032567">
    <property type="entry name" value="RTL1-rel"/>
</dbReference>
<keyword evidence="1" id="KW-0479">Metal-binding</keyword>
<dbReference type="SUPFAM" id="SSF57756">
    <property type="entry name" value="Retrovirus zinc finger-like domains"/>
    <property type="match status" value="1"/>
</dbReference>
<keyword evidence="1" id="KW-0863">Zinc-finger</keyword>
<reference evidence="4" key="1">
    <citation type="journal article" date="2019" name="Sci. Rep.">
        <title>Draft genome of Tanacetum cinerariifolium, the natural source of mosquito coil.</title>
        <authorList>
            <person name="Yamashiro T."/>
            <person name="Shiraishi A."/>
            <person name="Satake H."/>
            <person name="Nakayama K."/>
        </authorList>
    </citation>
    <scope>NUCLEOTIDE SEQUENCE</scope>
</reference>
<dbReference type="InterPro" id="IPR001878">
    <property type="entry name" value="Znf_CCHC"/>
</dbReference>
<dbReference type="Gene3D" id="3.10.10.10">
    <property type="entry name" value="HIV Type 1 Reverse Transcriptase, subunit A, domain 1"/>
    <property type="match status" value="1"/>
</dbReference>
<dbReference type="InterPro" id="IPR043502">
    <property type="entry name" value="DNA/RNA_pol_sf"/>
</dbReference>
<protein>
    <recommendedName>
        <fullName evidence="3">CCHC-type domain-containing protein</fullName>
    </recommendedName>
</protein>
<dbReference type="GO" id="GO:0003676">
    <property type="term" value="F:nucleic acid binding"/>
    <property type="evidence" value="ECO:0007669"/>
    <property type="project" value="InterPro"/>
</dbReference>
<dbReference type="Gene3D" id="4.10.60.10">
    <property type="entry name" value="Zinc finger, CCHC-type"/>
    <property type="match status" value="1"/>
</dbReference>
<evidence type="ECO:0000259" key="3">
    <source>
        <dbReference type="PROSITE" id="PS50158"/>
    </source>
</evidence>
<name>A0A699H9C5_TANCI</name>
<dbReference type="GO" id="GO:0008270">
    <property type="term" value="F:zinc ion binding"/>
    <property type="evidence" value="ECO:0007669"/>
    <property type="project" value="UniProtKB-KW"/>
</dbReference>
<sequence>MCARMFPEESDKMERYIGGLPDMIHKSVMASKPKTMQEVIEFTELMDKKISTFAERQVENKRMFEDTSKNIQNQQRNKRQNTGMAYTAGNPTNGNAANKQRGTRTGQEVTCFKCEAQGHFKRECLKLKNNNRGNQVGNGNAPEKVYAVGHTGTNPDSNVVTGTFLLNNRYASILFDTCADRSFMSTVFSSQINITPTTLDHYYDVELADGRIIRLNTIIQGFTLNFLNHPFNIDLMPIEHGSETLIFHGEESDRGNETRLNIISRTKMQKYMLKGCHVFLAHATTKETEDKSEKKRLKDVLIVRDFLKVFPEDLSGLPLTRQVEFQIDLIPGAAPIAHVSYRLASSEMKELSDQLKELSDKGFIKPRKANVVADALSRKERIKSLIVRALVMTIGLELPKQILNAQTEARKPRNIKNEDVGGCDWSKNMDEDLRAQMDRFGVFYD</sequence>
<accession>A0A699H9C5</accession>
<evidence type="ECO:0000313" key="4">
    <source>
        <dbReference type="EMBL" id="GEX60503.1"/>
    </source>
</evidence>
<evidence type="ECO:0000256" key="2">
    <source>
        <dbReference type="SAM" id="MobiDB-lite"/>
    </source>
</evidence>
<dbReference type="PROSITE" id="PS50158">
    <property type="entry name" value="ZF_CCHC"/>
    <property type="match status" value="1"/>
</dbReference>
<dbReference type="CDD" id="cd00303">
    <property type="entry name" value="retropepsin_like"/>
    <property type="match status" value="1"/>
</dbReference>
<proteinExistence type="predicted"/>
<dbReference type="PANTHER" id="PTHR15503:SF45">
    <property type="entry name" value="RNA-DIRECTED DNA POLYMERASE HOMOLOG"/>
    <property type="match status" value="1"/>
</dbReference>